<sequence>MAFVQLIDYRTTEPDEVSRLLDEWIAASKGKRTASRTTVCRDRDDATRYIEILVFPSYEEAMANSNLPETNNIHDRFVELCTEPPTFVNLDVLREEWL</sequence>
<reference evidence="1" key="1">
    <citation type="journal article" date="2014" name="Int. J. Syst. Evol. Microbiol.">
        <title>Complete genome sequence of Corynebacterium casei LMG S-19264T (=DSM 44701T), isolated from a smear-ripened cheese.</title>
        <authorList>
            <consortium name="US DOE Joint Genome Institute (JGI-PGF)"/>
            <person name="Walter F."/>
            <person name="Albersmeier A."/>
            <person name="Kalinowski J."/>
            <person name="Ruckert C."/>
        </authorList>
    </citation>
    <scope>NUCLEOTIDE SEQUENCE</scope>
    <source>
        <strain evidence="1">CGMCC 4.5737</strain>
    </source>
</reference>
<evidence type="ECO:0000313" key="1">
    <source>
        <dbReference type="EMBL" id="GGM79160.1"/>
    </source>
</evidence>
<dbReference type="Proteomes" id="UP000637578">
    <property type="component" value="Unassembled WGS sequence"/>
</dbReference>
<keyword evidence="2" id="KW-1185">Reference proteome</keyword>
<proteinExistence type="predicted"/>
<dbReference type="RefSeq" id="WP_189061533.1">
    <property type="nucleotide sequence ID" value="NZ_BMMK01000043.1"/>
</dbReference>
<dbReference type="EMBL" id="BMMK01000043">
    <property type="protein sequence ID" value="GGM79160.1"/>
    <property type="molecule type" value="Genomic_DNA"/>
</dbReference>
<organism evidence="1 2">
    <name type="scientific">Longimycelium tulufanense</name>
    <dbReference type="NCBI Taxonomy" id="907463"/>
    <lineage>
        <taxon>Bacteria</taxon>
        <taxon>Bacillati</taxon>
        <taxon>Actinomycetota</taxon>
        <taxon>Actinomycetes</taxon>
        <taxon>Pseudonocardiales</taxon>
        <taxon>Pseudonocardiaceae</taxon>
        <taxon>Longimycelium</taxon>
    </lineage>
</organism>
<gene>
    <name evidence="1" type="ORF">GCM10012275_57200</name>
</gene>
<evidence type="ECO:0000313" key="2">
    <source>
        <dbReference type="Proteomes" id="UP000637578"/>
    </source>
</evidence>
<accession>A0A8J3CDQ0</accession>
<dbReference type="AlphaFoldDB" id="A0A8J3CDQ0"/>
<reference evidence="1" key="2">
    <citation type="submission" date="2020-09" db="EMBL/GenBank/DDBJ databases">
        <authorList>
            <person name="Sun Q."/>
            <person name="Zhou Y."/>
        </authorList>
    </citation>
    <scope>NUCLEOTIDE SEQUENCE</scope>
    <source>
        <strain evidence="1">CGMCC 4.5737</strain>
    </source>
</reference>
<name>A0A8J3CDQ0_9PSEU</name>
<comment type="caution">
    <text evidence="1">The sequence shown here is derived from an EMBL/GenBank/DDBJ whole genome shotgun (WGS) entry which is preliminary data.</text>
</comment>
<protein>
    <submittedName>
        <fullName evidence="1">Uncharacterized protein</fullName>
    </submittedName>
</protein>